<dbReference type="PROSITE" id="PS51173">
    <property type="entry name" value="CBM2"/>
    <property type="match status" value="1"/>
</dbReference>
<feature type="non-terminal residue" evidence="2">
    <location>
        <position position="1"/>
    </location>
</feature>
<dbReference type="GO" id="GO:0004553">
    <property type="term" value="F:hydrolase activity, hydrolyzing O-glycosyl compounds"/>
    <property type="evidence" value="ECO:0007669"/>
    <property type="project" value="InterPro"/>
</dbReference>
<proteinExistence type="predicted"/>
<feature type="domain" description="CBM2" evidence="1">
    <location>
        <begin position="1"/>
        <end position="47"/>
    </location>
</feature>
<sequence length="47" mass="4404">GSYSVSGSSVTVANASYNGTLAAGASTTFGFTANGAPSTPALTCTGK</sequence>
<dbReference type="InterPro" id="IPR012291">
    <property type="entry name" value="CBM2_carb-bd_dom_sf"/>
</dbReference>
<evidence type="ECO:0000259" key="1">
    <source>
        <dbReference type="PROSITE" id="PS51173"/>
    </source>
</evidence>
<name>A0A8J7WTQ4_9ACTN</name>
<organism evidence="2 3">
    <name type="scientific">Actinocrinis puniceicyclus</name>
    <dbReference type="NCBI Taxonomy" id="977794"/>
    <lineage>
        <taxon>Bacteria</taxon>
        <taxon>Bacillati</taxon>
        <taxon>Actinomycetota</taxon>
        <taxon>Actinomycetes</taxon>
        <taxon>Catenulisporales</taxon>
        <taxon>Actinospicaceae</taxon>
        <taxon>Actinocrinis</taxon>
    </lineage>
</organism>
<dbReference type="EMBL" id="JAGSXH010000166">
    <property type="protein sequence ID" value="MBS2966575.1"/>
    <property type="molecule type" value="Genomic_DNA"/>
</dbReference>
<gene>
    <name evidence="2" type="ORF">KGA66_26285</name>
</gene>
<accession>A0A8J7WTQ4</accession>
<evidence type="ECO:0000313" key="3">
    <source>
        <dbReference type="Proteomes" id="UP000677913"/>
    </source>
</evidence>
<dbReference type="Pfam" id="PF00553">
    <property type="entry name" value="CBM_2"/>
    <property type="match status" value="1"/>
</dbReference>
<evidence type="ECO:0000313" key="2">
    <source>
        <dbReference type="EMBL" id="MBS2966575.1"/>
    </source>
</evidence>
<comment type="caution">
    <text evidence="2">The sequence shown here is derived from an EMBL/GenBank/DDBJ whole genome shotgun (WGS) entry which is preliminary data.</text>
</comment>
<reference evidence="2" key="1">
    <citation type="submission" date="2021-04" db="EMBL/GenBank/DDBJ databases">
        <title>Genome based classification of Actinospica acidithermotolerans sp. nov., an actinobacterium isolated from an Indonesian hot spring.</title>
        <authorList>
            <person name="Kusuma A.B."/>
            <person name="Putra K.E."/>
            <person name="Nafisah S."/>
            <person name="Loh J."/>
            <person name="Nouioui I."/>
            <person name="Goodfellow M."/>
        </authorList>
    </citation>
    <scope>NUCLEOTIDE SEQUENCE</scope>
    <source>
        <strain evidence="2">DSM 45618</strain>
    </source>
</reference>
<dbReference type="GO" id="GO:0005975">
    <property type="term" value="P:carbohydrate metabolic process"/>
    <property type="evidence" value="ECO:0007669"/>
    <property type="project" value="InterPro"/>
</dbReference>
<dbReference type="Gene3D" id="2.60.40.290">
    <property type="match status" value="1"/>
</dbReference>
<dbReference type="Proteomes" id="UP000677913">
    <property type="component" value="Unassembled WGS sequence"/>
</dbReference>
<protein>
    <submittedName>
        <fullName evidence="2">Cellulose binding domain-containing protein</fullName>
    </submittedName>
</protein>
<dbReference type="InterPro" id="IPR001919">
    <property type="entry name" value="CBD2"/>
</dbReference>
<keyword evidence="3" id="KW-1185">Reference proteome</keyword>
<dbReference type="InterPro" id="IPR008965">
    <property type="entry name" value="CBM2/CBM3_carb-bd_dom_sf"/>
</dbReference>
<dbReference type="AlphaFoldDB" id="A0A8J7WTQ4"/>
<dbReference type="SUPFAM" id="SSF49384">
    <property type="entry name" value="Carbohydrate-binding domain"/>
    <property type="match status" value="1"/>
</dbReference>
<dbReference type="GO" id="GO:0030247">
    <property type="term" value="F:polysaccharide binding"/>
    <property type="evidence" value="ECO:0007669"/>
    <property type="project" value="UniProtKB-UniRule"/>
</dbReference>